<accession>A0A2R8BFG1</accession>
<dbReference type="Proteomes" id="UP000244880">
    <property type="component" value="Unassembled WGS sequence"/>
</dbReference>
<reference evidence="2 3" key="1">
    <citation type="submission" date="2018-03" db="EMBL/GenBank/DDBJ databases">
        <authorList>
            <person name="Keele B.F."/>
        </authorList>
    </citation>
    <scope>NUCLEOTIDE SEQUENCE [LARGE SCALE GENOMIC DNA]</scope>
    <source>
        <strain evidence="2 3">CECT 8599</strain>
    </source>
</reference>
<evidence type="ECO:0000256" key="1">
    <source>
        <dbReference type="SAM" id="MobiDB-lite"/>
    </source>
</evidence>
<protein>
    <recommendedName>
        <fullName evidence="4">DUF4177 domain-containing protein</fullName>
    </recommendedName>
</protein>
<dbReference type="AlphaFoldDB" id="A0A2R8BFG1"/>
<name>A0A2R8BFG1_9RHOB</name>
<feature type="compositionally biased region" description="Acidic residues" evidence="1">
    <location>
        <begin position="114"/>
        <end position="123"/>
    </location>
</feature>
<proteinExistence type="predicted"/>
<dbReference type="RefSeq" id="WP_108828844.1">
    <property type="nucleotide sequence ID" value="NZ_OMOR01000001.1"/>
</dbReference>
<sequence length="168" mass="18378">MPNYQYRVVPAPQKGLKAKGVRTPEARFANALADLMNTMGAEGWEYQRAETLPSIERAGLTKTTTEWRNVLVFRKLREDDLSNFTPELLAAPAPVALDAKDDVMEAPAEEIVEDAADGFETEDEHPGGQDGAIQMLSDNGVEELSDVAGMTNSLERLAASRKPKETSD</sequence>
<keyword evidence="3" id="KW-1185">Reference proteome</keyword>
<feature type="region of interest" description="Disordered" evidence="1">
    <location>
        <begin position="114"/>
        <end position="140"/>
    </location>
</feature>
<dbReference type="OrthoDB" id="7658888at2"/>
<evidence type="ECO:0000313" key="3">
    <source>
        <dbReference type="Proteomes" id="UP000244880"/>
    </source>
</evidence>
<dbReference type="EMBL" id="OMOR01000001">
    <property type="protein sequence ID" value="SPH21801.1"/>
    <property type="molecule type" value="Genomic_DNA"/>
</dbReference>
<organism evidence="2 3">
    <name type="scientific">Ascidiaceihabitans donghaensis</name>
    <dbReference type="NCBI Taxonomy" id="1510460"/>
    <lineage>
        <taxon>Bacteria</taxon>
        <taxon>Pseudomonadati</taxon>
        <taxon>Pseudomonadota</taxon>
        <taxon>Alphaproteobacteria</taxon>
        <taxon>Rhodobacterales</taxon>
        <taxon>Paracoccaceae</taxon>
        <taxon>Ascidiaceihabitans</taxon>
    </lineage>
</organism>
<evidence type="ECO:0000313" key="2">
    <source>
        <dbReference type="EMBL" id="SPH21801.1"/>
    </source>
</evidence>
<gene>
    <name evidence="2" type="ORF">ASD8599_02550</name>
</gene>
<evidence type="ECO:0008006" key="4">
    <source>
        <dbReference type="Google" id="ProtNLM"/>
    </source>
</evidence>